<feature type="domain" description="Core-binding (CB)" evidence="7">
    <location>
        <begin position="64"/>
        <end position="156"/>
    </location>
</feature>
<dbReference type="EMBL" id="BNDS01000001">
    <property type="protein sequence ID" value="GHH96659.1"/>
    <property type="molecule type" value="Genomic_DNA"/>
</dbReference>
<sequence length="394" mass="45414">MAGNLRKRGKESWELSFSHGYDANGKRIRHYKTIKAKSEREAQKELAKFVTEIEKGSYVEPSRLTLAEFADKWIEMHGTQNLAPKTLDLYMGLLNDRIIPALGHFKLEQIKPIHLVEFYKNLKDTEIRLDGKQGPLSDQYIVHHHRLLRTILQYAVKWQFLNSNPASQVDSPKVRKKQTNVYDEKQVQALLEAVEHEDIKYKVLINLAVSTGMRQGELLGLEWKRIDFESFTIHVCQSSQYIAGKGIITKSPKNETSVRSITVSGSIIALLRVYKAEQNKDRLRVGDKWQESDRLFTTWDGKPMHPTTVSSWFPEFLRKYGLPKIRFHALRHTAATLLINQNVHMKTISSRLGHSNIQTTMDIYGHSLKSADQDAAEKLDFLFKNETKRQGSRS</sequence>
<dbReference type="PROSITE" id="PS51900">
    <property type="entry name" value="CB"/>
    <property type="match status" value="1"/>
</dbReference>
<keyword evidence="4" id="KW-0233">DNA recombination</keyword>
<dbReference type="RefSeq" id="WP_191268817.1">
    <property type="nucleotide sequence ID" value="NZ_BNDS01000001.1"/>
</dbReference>
<protein>
    <recommendedName>
        <fullName evidence="10">Integrase</fullName>
    </recommendedName>
</protein>
<evidence type="ECO:0000256" key="3">
    <source>
        <dbReference type="ARBA" id="ARBA00023125"/>
    </source>
</evidence>
<dbReference type="SUPFAM" id="SSF56349">
    <property type="entry name" value="DNA breaking-rejoining enzymes"/>
    <property type="match status" value="1"/>
</dbReference>
<dbReference type="InterPro" id="IPR013762">
    <property type="entry name" value="Integrase-like_cat_sf"/>
</dbReference>
<keyword evidence="2" id="KW-0229">DNA integration</keyword>
<accession>A0ABQ3MVF3</accession>
<proteinExistence type="inferred from homology"/>
<evidence type="ECO:0000256" key="5">
    <source>
        <dbReference type="PROSITE-ProRule" id="PRU01248"/>
    </source>
</evidence>
<keyword evidence="3 5" id="KW-0238">DNA-binding</keyword>
<dbReference type="InterPro" id="IPR010998">
    <property type="entry name" value="Integrase_recombinase_N"/>
</dbReference>
<evidence type="ECO:0000259" key="7">
    <source>
        <dbReference type="PROSITE" id="PS51900"/>
    </source>
</evidence>
<dbReference type="PANTHER" id="PTHR30349:SF64">
    <property type="entry name" value="PROPHAGE INTEGRASE INTD-RELATED"/>
    <property type="match status" value="1"/>
</dbReference>
<dbReference type="CDD" id="cd01189">
    <property type="entry name" value="INT_ICEBs1_C_like"/>
    <property type="match status" value="1"/>
</dbReference>
<evidence type="ECO:0000313" key="9">
    <source>
        <dbReference type="Proteomes" id="UP000637074"/>
    </source>
</evidence>
<keyword evidence="9" id="KW-1185">Reference proteome</keyword>
<reference evidence="8 9" key="1">
    <citation type="journal article" date="2022" name="Int. J. Syst. Evol. Microbiol.">
        <title>Neobacillus kokaensis sp. nov., isolated from soil.</title>
        <authorList>
            <person name="Yuki K."/>
            <person name="Matsubara H."/>
            <person name="Yamaguchi S."/>
        </authorList>
    </citation>
    <scope>NUCLEOTIDE SEQUENCE [LARGE SCALE GENOMIC DNA]</scope>
    <source>
        <strain evidence="8 9">LOB 377</strain>
    </source>
</reference>
<dbReference type="InterPro" id="IPR050090">
    <property type="entry name" value="Tyrosine_recombinase_XerCD"/>
</dbReference>
<evidence type="ECO:0000259" key="6">
    <source>
        <dbReference type="PROSITE" id="PS51898"/>
    </source>
</evidence>
<dbReference type="InterPro" id="IPR004107">
    <property type="entry name" value="Integrase_SAM-like_N"/>
</dbReference>
<feature type="domain" description="Tyr recombinase" evidence="6">
    <location>
        <begin position="177"/>
        <end position="380"/>
    </location>
</feature>
<comment type="caution">
    <text evidence="8">The sequence shown here is derived from an EMBL/GenBank/DDBJ whole genome shotgun (WGS) entry which is preliminary data.</text>
</comment>
<dbReference type="Proteomes" id="UP000637074">
    <property type="component" value="Unassembled WGS sequence"/>
</dbReference>
<dbReference type="InterPro" id="IPR002104">
    <property type="entry name" value="Integrase_catalytic"/>
</dbReference>
<evidence type="ECO:0008006" key="10">
    <source>
        <dbReference type="Google" id="ProtNLM"/>
    </source>
</evidence>
<dbReference type="InterPro" id="IPR044068">
    <property type="entry name" value="CB"/>
</dbReference>
<dbReference type="Gene3D" id="1.10.150.130">
    <property type="match status" value="1"/>
</dbReference>
<dbReference type="Pfam" id="PF14659">
    <property type="entry name" value="Phage_int_SAM_3"/>
    <property type="match status" value="1"/>
</dbReference>
<dbReference type="Pfam" id="PF00589">
    <property type="entry name" value="Phage_integrase"/>
    <property type="match status" value="1"/>
</dbReference>
<evidence type="ECO:0000313" key="8">
    <source>
        <dbReference type="EMBL" id="GHH96659.1"/>
    </source>
</evidence>
<dbReference type="PANTHER" id="PTHR30349">
    <property type="entry name" value="PHAGE INTEGRASE-RELATED"/>
    <property type="match status" value="1"/>
</dbReference>
<dbReference type="Gene3D" id="1.10.443.10">
    <property type="entry name" value="Intergrase catalytic core"/>
    <property type="match status" value="1"/>
</dbReference>
<gene>
    <name evidence="8" type="ORF">AM1BK_02020</name>
</gene>
<name>A0ABQ3MVF3_9BACI</name>
<dbReference type="PROSITE" id="PS51898">
    <property type="entry name" value="TYR_RECOMBINASE"/>
    <property type="match status" value="1"/>
</dbReference>
<organism evidence="8 9">
    <name type="scientific">Neobacillus kokaensis</name>
    <dbReference type="NCBI Taxonomy" id="2759023"/>
    <lineage>
        <taxon>Bacteria</taxon>
        <taxon>Bacillati</taxon>
        <taxon>Bacillota</taxon>
        <taxon>Bacilli</taxon>
        <taxon>Bacillales</taxon>
        <taxon>Bacillaceae</taxon>
        <taxon>Neobacillus</taxon>
    </lineage>
</organism>
<evidence type="ECO:0000256" key="1">
    <source>
        <dbReference type="ARBA" id="ARBA00008857"/>
    </source>
</evidence>
<comment type="similarity">
    <text evidence="1">Belongs to the 'phage' integrase family.</text>
</comment>
<evidence type="ECO:0000256" key="4">
    <source>
        <dbReference type="ARBA" id="ARBA00023172"/>
    </source>
</evidence>
<evidence type="ECO:0000256" key="2">
    <source>
        <dbReference type="ARBA" id="ARBA00022908"/>
    </source>
</evidence>
<dbReference type="InterPro" id="IPR011010">
    <property type="entry name" value="DNA_brk_join_enz"/>
</dbReference>